<dbReference type="EMBL" id="GL883123">
    <property type="protein sequence ID" value="EGG03570.1"/>
    <property type="molecule type" value="Genomic_DNA"/>
</dbReference>
<dbReference type="AlphaFoldDB" id="F4RV68"/>
<feature type="compositionally biased region" description="Low complexity" evidence="1">
    <location>
        <begin position="172"/>
        <end position="184"/>
    </location>
</feature>
<dbReference type="GeneID" id="18935380"/>
<accession>F4RV68</accession>
<evidence type="ECO:0000313" key="2">
    <source>
        <dbReference type="EMBL" id="EGG03570.1"/>
    </source>
</evidence>
<proteinExistence type="predicted"/>
<dbReference type="RefSeq" id="XP_007413017.1">
    <property type="nucleotide sequence ID" value="XM_007412955.1"/>
</dbReference>
<evidence type="ECO:0000313" key="3">
    <source>
        <dbReference type="Proteomes" id="UP000001072"/>
    </source>
</evidence>
<organism evidence="3">
    <name type="scientific">Melampsora larici-populina (strain 98AG31 / pathotype 3-4-7)</name>
    <name type="common">Poplar leaf rust fungus</name>
    <dbReference type="NCBI Taxonomy" id="747676"/>
    <lineage>
        <taxon>Eukaryota</taxon>
        <taxon>Fungi</taxon>
        <taxon>Dikarya</taxon>
        <taxon>Basidiomycota</taxon>
        <taxon>Pucciniomycotina</taxon>
        <taxon>Pucciniomycetes</taxon>
        <taxon>Pucciniales</taxon>
        <taxon>Melampsoraceae</taxon>
        <taxon>Melampsora</taxon>
    </lineage>
</organism>
<feature type="compositionally biased region" description="Pro residues" evidence="1">
    <location>
        <begin position="194"/>
        <end position="203"/>
    </location>
</feature>
<sequence length="656" mass="73031">MQPPYDYPAFVMQREPNLPFHTPLSSRAHSSIGEISHDVGYKDGLLPHFYNSTSTHCLIVSSNQPSNYLSKHPFSFLLLIMECEDEAINTQEPASAAAAAAAAADPNSAISALIADSLKQQAAQFETIISGLRDQFKELGGSSSRRKSTPNDSTKNTPDTSSKQDRLKQPLPSSAYSTPTSSAKKGPRKSKTPVPKPAKPVTPPVRRRHPLQLLSTDFPNDFKTTKDALFLHIKIMWGLFKANDVPAPIDPSLLKAFYARFSKTEQIEAALLDPASADVVAQNNILTLKSLRGGDGKIGRGMANLDEMYILYIHGILAKVGIRVWGPDLNEAADSLYNSACRLTALNTFRQLMATGAYNYMNVNPDHVNSMSRFISAYNHYVHYWMASKFKSELKPPGRAESESARKLVQKHRERLKQARVRFLDVNRAKYPPRYKALCENVLAHSDDEQEPGKNYLTIKTLAYRSKNASKFFRRLDIEMQKAVQVSGKAVPHLERRLPKVPVPSAFSRAPRDLPIDFYKASWFNNLSSGQKRLIPNANQVAFLPDAAQSLFPSPQTHPDERLSDKAFNGKYLDVYLPAYELCEEDKDAEDSDEGSVAHSVDDHENVKMNEPDESDSDCYDEGDFGDLYDDTDDEAEQGKGKGKGKANAPIDLEDD</sequence>
<feature type="compositionally biased region" description="Polar residues" evidence="1">
    <location>
        <begin position="150"/>
        <end position="161"/>
    </location>
</feature>
<dbReference type="HOGENOM" id="CLU_020173_0_0_1"/>
<protein>
    <submittedName>
        <fullName evidence="2">Uncharacterized protein</fullName>
    </submittedName>
</protein>
<feature type="region of interest" description="Disordered" evidence="1">
    <location>
        <begin position="586"/>
        <end position="656"/>
    </location>
</feature>
<name>F4RV68_MELLP</name>
<feature type="compositionally biased region" description="Acidic residues" evidence="1">
    <location>
        <begin position="612"/>
        <end position="636"/>
    </location>
</feature>
<dbReference type="OrthoDB" id="2506864at2759"/>
<evidence type="ECO:0000256" key="1">
    <source>
        <dbReference type="SAM" id="MobiDB-lite"/>
    </source>
</evidence>
<reference evidence="3" key="1">
    <citation type="journal article" date="2011" name="Proc. Natl. Acad. Sci. U.S.A.">
        <title>Obligate biotrophy features unraveled by the genomic analysis of rust fungi.</title>
        <authorList>
            <person name="Duplessis S."/>
            <person name="Cuomo C.A."/>
            <person name="Lin Y.-C."/>
            <person name="Aerts A."/>
            <person name="Tisserant E."/>
            <person name="Veneault-Fourrey C."/>
            <person name="Joly D.L."/>
            <person name="Hacquard S."/>
            <person name="Amselem J."/>
            <person name="Cantarel B.L."/>
            <person name="Chiu R."/>
            <person name="Coutinho P.M."/>
            <person name="Feau N."/>
            <person name="Field M."/>
            <person name="Frey P."/>
            <person name="Gelhaye E."/>
            <person name="Goldberg J."/>
            <person name="Grabherr M.G."/>
            <person name="Kodira C.D."/>
            <person name="Kohler A."/>
            <person name="Kuees U."/>
            <person name="Lindquist E.A."/>
            <person name="Lucas S.M."/>
            <person name="Mago R."/>
            <person name="Mauceli E."/>
            <person name="Morin E."/>
            <person name="Murat C."/>
            <person name="Pangilinan J.L."/>
            <person name="Park R."/>
            <person name="Pearson M."/>
            <person name="Quesneville H."/>
            <person name="Rouhier N."/>
            <person name="Sakthikumar S."/>
            <person name="Salamov A.A."/>
            <person name="Schmutz J."/>
            <person name="Selles B."/>
            <person name="Shapiro H."/>
            <person name="Tanguay P."/>
            <person name="Tuskan G.A."/>
            <person name="Henrissat B."/>
            <person name="Van de Peer Y."/>
            <person name="Rouze P."/>
            <person name="Ellis J.G."/>
            <person name="Dodds P.N."/>
            <person name="Schein J.E."/>
            <person name="Zhong S."/>
            <person name="Hamelin R.C."/>
            <person name="Grigoriev I.V."/>
            <person name="Szabo L.J."/>
            <person name="Martin F."/>
        </authorList>
    </citation>
    <scope>NUCLEOTIDE SEQUENCE [LARGE SCALE GENOMIC DNA]</scope>
    <source>
        <strain evidence="3">98AG31 / pathotype 3-4-7</strain>
    </source>
</reference>
<dbReference type="Proteomes" id="UP000001072">
    <property type="component" value="Unassembled WGS sequence"/>
</dbReference>
<dbReference type="KEGG" id="mlr:MELLADRAFT_89943"/>
<feature type="compositionally biased region" description="Basic and acidic residues" evidence="1">
    <location>
        <begin position="600"/>
        <end position="611"/>
    </location>
</feature>
<feature type="region of interest" description="Disordered" evidence="1">
    <location>
        <begin position="139"/>
        <end position="212"/>
    </location>
</feature>
<dbReference type="VEuPathDB" id="FungiDB:MELLADRAFT_89943"/>
<dbReference type="InParanoid" id="F4RV68"/>
<keyword evidence="3" id="KW-1185">Reference proteome</keyword>
<gene>
    <name evidence="2" type="ORF">MELLADRAFT_89943</name>
</gene>